<comment type="similarity">
    <text evidence="2 13">Belongs to the FliP/MopC/SpaP family.</text>
</comment>
<keyword evidence="11" id="KW-0975">Bacterial flagellum</keyword>
<dbReference type="PRINTS" id="PR01302">
    <property type="entry name" value="TYPE3IMPPROT"/>
</dbReference>
<comment type="subcellular location">
    <subcellularLocation>
        <location evidence="13">Cell membrane</location>
        <topology evidence="13">Multi-pass membrane protein</topology>
    </subcellularLocation>
    <subcellularLocation>
        <location evidence="13">Bacterial flagellum basal body</location>
    </subcellularLocation>
</comment>
<dbReference type="Pfam" id="PF00813">
    <property type="entry name" value="FliP"/>
    <property type="match status" value="1"/>
</dbReference>
<keyword evidence="15" id="KW-0969">Cilium</keyword>
<dbReference type="PANTHER" id="PTHR30587:SF0">
    <property type="entry name" value="FLAGELLAR BIOSYNTHETIC PROTEIN FLIP"/>
    <property type="match status" value="1"/>
</dbReference>
<feature type="signal peptide" evidence="14">
    <location>
        <begin position="1"/>
        <end position="23"/>
    </location>
</feature>
<feature type="transmembrane region" description="Helical" evidence="13">
    <location>
        <begin position="219"/>
        <end position="238"/>
    </location>
</feature>
<dbReference type="RefSeq" id="WP_093272642.1">
    <property type="nucleotide sequence ID" value="NZ_FNDD01000009.1"/>
</dbReference>
<evidence type="ECO:0000313" key="16">
    <source>
        <dbReference type="Proteomes" id="UP000198854"/>
    </source>
</evidence>
<dbReference type="PROSITE" id="PS01060">
    <property type="entry name" value="FLIP_1"/>
    <property type="match status" value="1"/>
</dbReference>
<feature type="transmembrane region" description="Helical" evidence="13">
    <location>
        <begin position="89"/>
        <end position="108"/>
    </location>
</feature>
<evidence type="ECO:0000256" key="5">
    <source>
        <dbReference type="ARBA" id="ARBA00022475"/>
    </source>
</evidence>
<proteinExistence type="inferred from homology"/>
<sequence length="250" mass="27817">MTKARLGWLSAILLILLPSVCVAAQDLSVFTVTDPSGESEYSVKLQILILMTMLSFIPAFLIMCTCFTRIIIVLGVLRQALGLQQSPPNQVLVGIALVFSLLIMRPIWTDIYDNAYKPYSEEKLTLVEALETASVPLRQYMLDQTQVQTLEQVTKIAKEPMAEKDEDIPFLILLPAYVLSELKIAFQIGFMVFLPFLVIDLVVASVLMSMGMMMLSPLIVSLPFKLLLFVVVDGWGMLMGSLSQSFWIGG</sequence>
<keyword evidence="8 13" id="KW-0653">Protein transport</keyword>
<protein>
    <recommendedName>
        <fullName evidence="3 13">Flagellar biosynthetic protein FliP</fullName>
    </recommendedName>
</protein>
<keyword evidence="9 13" id="KW-1133">Transmembrane helix</keyword>
<keyword evidence="10 13" id="KW-0472">Membrane</keyword>
<evidence type="ECO:0000256" key="2">
    <source>
        <dbReference type="ARBA" id="ARBA00006257"/>
    </source>
</evidence>
<dbReference type="NCBIfam" id="TIGR01103">
    <property type="entry name" value="fliP"/>
    <property type="match status" value="1"/>
</dbReference>
<dbReference type="NCBIfam" id="NF009438">
    <property type="entry name" value="PRK12797.1"/>
    <property type="match status" value="1"/>
</dbReference>
<evidence type="ECO:0000256" key="6">
    <source>
        <dbReference type="ARBA" id="ARBA00022692"/>
    </source>
</evidence>
<evidence type="ECO:0000256" key="4">
    <source>
        <dbReference type="ARBA" id="ARBA00022448"/>
    </source>
</evidence>
<dbReference type="Proteomes" id="UP000198854">
    <property type="component" value="Unassembled WGS sequence"/>
</dbReference>
<dbReference type="InterPro" id="IPR005837">
    <property type="entry name" value="FliP"/>
</dbReference>
<dbReference type="GO" id="GO:0009306">
    <property type="term" value="P:protein secretion"/>
    <property type="evidence" value="ECO:0007669"/>
    <property type="project" value="UniProtKB-UniRule"/>
</dbReference>
<keyword evidence="16" id="KW-1185">Reference proteome</keyword>
<evidence type="ECO:0000313" key="15">
    <source>
        <dbReference type="EMBL" id="SDH13899.1"/>
    </source>
</evidence>
<evidence type="ECO:0000256" key="9">
    <source>
        <dbReference type="ARBA" id="ARBA00022989"/>
    </source>
</evidence>
<dbReference type="PANTHER" id="PTHR30587">
    <property type="entry name" value="FLAGELLAR BIOSYNTHETIC PROTEIN FLIP"/>
    <property type="match status" value="1"/>
</dbReference>
<name>A0A1G7ZYX6_9VIBR</name>
<feature type="chain" id="PRO_5011781369" description="Flagellar biosynthetic protein FliP" evidence="14">
    <location>
        <begin position="24"/>
        <end position="250"/>
    </location>
</feature>
<dbReference type="STRING" id="861298.SAMN04488136_10945"/>
<dbReference type="PRINTS" id="PR00951">
    <property type="entry name" value="FLGBIOSNFLIP"/>
</dbReference>
<evidence type="ECO:0000256" key="12">
    <source>
        <dbReference type="ARBA" id="ARBA00023225"/>
    </source>
</evidence>
<dbReference type="EMBL" id="FNDD01000009">
    <property type="protein sequence ID" value="SDH13899.1"/>
    <property type="molecule type" value="Genomic_DNA"/>
</dbReference>
<dbReference type="GO" id="GO:0009425">
    <property type="term" value="C:bacterial-type flagellum basal body"/>
    <property type="evidence" value="ECO:0007669"/>
    <property type="project" value="UniProtKB-SubCell"/>
</dbReference>
<keyword evidence="6 13" id="KW-0812">Transmembrane</keyword>
<evidence type="ECO:0000256" key="11">
    <source>
        <dbReference type="ARBA" id="ARBA00023143"/>
    </source>
</evidence>
<reference evidence="15 16" key="1">
    <citation type="submission" date="2016-10" db="EMBL/GenBank/DDBJ databases">
        <authorList>
            <person name="de Groot N.N."/>
        </authorList>
    </citation>
    <scope>NUCLEOTIDE SEQUENCE [LARGE SCALE GENOMIC DNA]</scope>
    <source>
        <strain evidence="15 16">CGMCC 1.10228</strain>
    </source>
</reference>
<dbReference type="GO" id="GO:0005886">
    <property type="term" value="C:plasma membrane"/>
    <property type="evidence" value="ECO:0007669"/>
    <property type="project" value="UniProtKB-SubCell"/>
</dbReference>
<evidence type="ECO:0000256" key="7">
    <source>
        <dbReference type="ARBA" id="ARBA00022795"/>
    </source>
</evidence>
<keyword evidence="12 13" id="KW-1006">Bacterial flagellum protein export</keyword>
<keyword evidence="5 13" id="KW-1003">Cell membrane</keyword>
<keyword evidence="7 13" id="KW-1005">Bacterial flagellum biogenesis</keyword>
<feature type="transmembrane region" description="Helical" evidence="13">
    <location>
        <begin position="47"/>
        <end position="77"/>
    </location>
</feature>
<keyword evidence="15" id="KW-0966">Cell projection</keyword>
<organism evidence="15 16">
    <name type="scientific">Vibrio xiamenensis</name>
    <dbReference type="NCBI Taxonomy" id="861298"/>
    <lineage>
        <taxon>Bacteria</taxon>
        <taxon>Pseudomonadati</taxon>
        <taxon>Pseudomonadota</taxon>
        <taxon>Gammaproteobacteria</taxon>
        <taxon>Vibrionales</taxon>
        <taxon>Vibrionaceae</taxon>
        <taxon>Vibrio</taxon>
    </lineage>
</organism>
<dbReference type="InterPro" id="IPR005838">
    <property type="entry name" value="T3SS_IM_P"/>
</dbReference>
<evidence type="ECO:0000256" key="1">
    <source>
        <dbReference type="ARBA" id="ARBA00003663"/>
    </source>
</evidence>
<evidence type="ECO:0000256" key="8">
    <source>
        <dbReference type="ARBA" id="ARBA00022927"/>
    </source>
</evidence>
<evidence type="ECO:0000256" key="3">
    <source>
        <dbReference type="ARBA" id="ARBA00021714"/>
    </source>
</evidence>
<dbReference type="AlphaFoldDB" id="A0A1G7ZYX6"/>
<feature type="transmembrane region" description="Helical" evidence="13">
    <location>
        <begin position="184"/>
        <end position="207"/>
    </location>
</feature>
<gene>
    <name evidence="13" type="primary">fliP</name>
    <name evidence="15" type="ORF">SAMN04488136_10945</name>
</gene>
<evidence type="ECO:0000256" key="10">
    <source>
        <dbReference type="ARBA" id="ARBA00023136"/>
    </source>
</evidence>
<keyword evidence="4 13" id="KW-0813">Transport</keyword>
<keyword evidence="14" id="KW-0732">Signal</keyword>
<evidence type="ECO:0000256" key="14">
    <source>
        <dbReference type="SAM" id="SignalP"/>
    </source>
</evidence>
<comment type="function">
    <text evidence="1 13">Plays a role in the flagellum-specific transport system.</text>
</comment>
<dbReference type="GO" id="GO:0044781">
    <property type="term" value="P:bacterial-type flagellum organization"/>
    <property type="evidence" value="ECO:0007669"/>
    <property type="project" value="UniProtKB-UniRule"/>
</dbReference>
<evidence type="ECO:0000256" key="13">
    <source>
        <dbReference type="RuleBase" id="RU362069"/>
    </source>
</evidence>
<keyword evidence="15" id="KW-0282">Flagellum</keyword>
<dbReference type="OrthoDB" id="9805111at2"/>
<accession>A0A1G7ZYX6</accession>
<dbReference type="PROSITE" id="PS01061">
    <property type="entry name" value="FLIP_2"/>
    <property type="match status" value="1"/>
</dbReference>